<feature type="region of interest" description="Disordered" evidence="1">
    <location>
        <begin position="213"/>
        <end position="245"/>
    </location>
</feature>
<dbReference type="EMBL" id="FOVP01000023">
    <property type="protein sequence ID" value="SFO29107.1"/>
    <property type="molecule type" value="Genomic_DNA"/>
</dbReference>
<evidence type="ECO:0000313" key="2">
    <source>
        <dbReference type="EMBL" id="SFO29107.1"/>
    </source>
</evidence>
<dbReference type="RefSeq" id="WP_177193907.1">
    <property type="nucleotide sequence ID" value="NZ_FOVP01000023.1"/>
</dbReference>
<evidence type="ECO:0000256" key="1">
    <source>
        <dbReference type="SAM" id="MobiDB-lite"/>
    </source>
</evidence>
<gene>
    <name evidence="2" type="ORF">SAMN04487859_12336</name>
</gene>
<sequence length="315" mass="35549">MQDLIAAAESNDVVEVLGKDRDILSTLFRHEWLANVCFDGQSWRGTDFTGADLAGSTFHGARIKGARFDFALIDRCQLLAAEDWAAHVVEELDRIPLLPDFVPHPEPGRRMSERAYAPELVMLPPLQDTSAPTRSDQVEAWRDGRLAVAVTCVRQDEWEWSQYDRTRRVPLTSGRTNAWCVGSLQQAKDYVKWLSLRTGGQYEVMDRTLYDELTTREAGQPDKITGKRDSPAAYDDPLHGKSSRASQTGLIDLVGNLRQIARRPKAAWQLVGGSHKYPPGRCTRNSHWTVQEQDRGTDWGLRVVRVFSPQEQGFS</sequence>
<dbReference type="Proteomes" id="UP000198599">
    <property type="component" value="Unassembled WGS sequence"/>
</dbReference>
<evidence type="ECO:0000313" key="3">
    <source>
        <dbReference type="Proteomes" id="UP000198599"/>
    </source>
</evidence>
<protein>
    <submittedName>
        <fullName evidence="2">Pentapeptide repeat-containing protein</fullName>
    </submittedName>
</protein>
<organism evidence="2 3">
    <name type="scientific">Roseovarius lutimaris</name>
    <dbReference type="NCBI Taxonomy" id="1005928"/>
    <lineage>
        <taxon>Bacteria</taxon>
        <taxon>Pseudomonadati</taxon>
        <taxon>Pseudomonadota</taxon>
        <taxon>Alphaproteobacteria</taxon>
        <taxon>Rhodobacterales</taxon>
        <taxon>Roseobacteraceae</taxon>
        <taxon>Roseovarius</taxon>
    </lineage>
</organism>
<keyword evidence="3" id="KW-1185">Reference proteome</keyword>
<dbReference type="Pfam" id="PF00805">
    <property type="entry name" value="Pentapeptide"/>
    <property type="match status" value="1"/>
</dbReference>
<reference evidence="3" key="1">
    <citation type="submission" date="2016-10" db="EMBL/GenBank/DDBJ databases">
        <authorList>
            <person name="Varghese N."/>
            <person name="Submissions S."/>
        </authorList>
    </citation>
    <scope>NUCLEOTIDE SEQUENCE [LARGE SCALE GENOMIC DNA]</scope>
    <source>
        <strain evidence="3">DSM 28463</strain>
    </source>
</reference>
<dbReference type="Gene3D" id="2.160.20.80">
    <property type="entry name" value="E3 ubiquitin-protein ligase SopA"/>
    <property type="match status" value="1"/>
</dbReference>
<name>A0A1I5FZE8_9RHOB</name>
<dbReference type="SUPFAM" id="SSF141571">
    <property type="entry name" value="Pentapeptide repeat-like"/>
    <property type="match status" value="1"/>
</dbReference>
<dbReference type="STRING" id="1005928.SAMN04487859_12336"/>
<proteinExistence type="predicted"/>
<dbReference type="InterPro" id="IPR001646">
    <property type="entry name" value="5peptide_repeat"/>
</dbReference>
<accession>A0A1I5FZE8</accession>
<dbReference type="AlphaFoldDB" id="A0A1I5FZE8"/>